<keyword evidence="1" id="KW-0547">Nucleotide-binding</keyword>
<dbReference type="SMART" id="SM00382">
    <property type="entry name" value="AAA"/>
    <property type="match status" value="2"/>
</dbReference>
<dbReference type="CDD" id="cd03221">
    <property type="entry name" value="ABCF_EF-3"/>
    <property type="match status" value="1"/>
</dbReference>
<proteinExistence type="predicted"/>
<keyword evidence="7" id="KW-1185">Reference proteome</keyword>
<dbReference type="EMBL" id="CP148033">
    <property type="protein sequence ID" value="WXK93824.1"/>
    <property type="molecule type" value="Genomic_DNA"/>
</dbReference>
<evidence type="ECO:0000256" key="4">
    <source>
        <dbReference type="SAM" id="MobiDB-lite"/>
    </source>
</evidence>
<keyword evidence="3" id="KW-0175">Coiled coil</keyword>
<dbReference type="SUPFAM" id="SSF52540">
    <property type="entry name" value="P-loop containing nucleoside triphosphate hydrolases"/>
    <property type="match status" value="2"/>
</dbReference>
<keyword evidence="2 6" id="KW-0067">ATP-binding</keyword>
<dbReference type="GO" id="GO:0005524">
    <property type="term" value="F:ATP binding"/>
    <property type="evidence" value="ECO:0007669"/>
    <property type="project" value="UniProtKB-KW"/>
</dbReference>
<dbReference type="PROSITE" id="PS00211">
    <property type="entry name" value="ABC_TRANSPORTER_1"/>
    <property type="match status" value="1"/>
</dbReference>
<gene>
    <name evidence="6" type="ORF">WHH00_03180</name>
</gene>
<dbReference type="InterPro" id="IPR027417">
    <property type="entry name" value="P-loop_NTPase"/>
</dbReference>
<evidence type="ECO:0000256" key="1">
    <source>
        <dbReference type="ARBA" id="ARBA00022741"/>
    </source>
</evidence>
<dbReference type="PROSITE" id="PS50893">
    <property type="entry name" value="ABC_TRANSPORTER_2"/>
    <property type="match status" value="2"/>
</dbReference>
<dbReference type="PANTHER" id="PTHR42855:SF2">
    <property type="entry name" value="DRUG RESISTANCE ABC TRANSPORTER,ATP-BINDING PROTEIN"/>
    <property type="match status" value="1"/>
</dbReference>
<dbReference type="InterPro" id="IPR051309">
    <property type="entry name" value="ABCF_ATPase"/>
</dbReference>
<dbReference type="Proteomes" id="UP001623384">
    <property type="component" value="Chromosome"/>
</dbReference>
<protein>
    <submittedName>
        <fullName evidence="6">ABC-F family ATP-binding cassette domain-containing protein</fullName>
    </submittedName>
</protein>
<feature type="coiled-coil region" evidence="3">
    <location>
        <begin position="86"/>
        <end position="113"/>
    </location>
</feature>
<dbReference type="Gene3D" id="3.40.50.300">
    <property type="entry name" value="P-loop containing nucleotide triphosphate hydrolases"/>
    <property type="match status" value="2"/>
</dbReference>
<reference evidence="6 7" key="1">
    <citation type="submission" date="2024-03" db="EMBL/GenBank/DDBJ databases">
        <title>Rhodococcus navarretei sp. nov. and Pseudarthrobacter quantumdoti sp. nov., two new species with the ability to biosynthesize Quantum Dots isolated from soil samples at Union Glacier, Antarctica.</title>
        <authorList>
            <person name="Vargas M."/>
        </authorList>
    </citation>
    <scope>NUCLEOTIDE SEQUENCE [LARGE SCALE GENOMIC DNA]</scope>
    <source>
        <strain evidence="6 7">RC-2-3</strain>
    </source>
</reference>
<evidence type="ECO:0000313" key="6">
    <source>
        <dbReference type="EMBL" id="WXK93824.1"/>
    </source>
</evidence>
<accession>A0ABZ2R5X5</accession>
<feature type="domain" description="ABC transporter" evidence="5">
    <location>
        <begin position="370"/>
        <end position="589"/>
    </location>
</feature>
<name>A0ABZ2R5X5_9MICC</name>
<dbReference type="PANTHER" id="PTHR42855">
    <property type="entry name" value="ABC TRANSPORTER ATP-BINDING SUBUNIT"/>
    <property type="match status" value="1"/>
</dbReference>
<organism evidence="6 7">
    <name type="scientific">Pseudarthrobacter quantipunctorum</name>
    <dbReference type="NCBI Taxonomy" id="3128980"/>
    <lineage>
        <taxon>Bacteria</taxon>
        <taxon>Bacillati</taxon>
        <taxon>Actinomycetota</taxon>
        <taxon>Actinomycetes</taxon>
        <taxon>Micrococcales</taxon>
        <taxon>Micrococcaceae</taxon>
        <taxon>Pseudarthrobacter</taxon>
    </lineage>
</organism>
<evidence type="ECO:0000256" key="2">
    <source>
        <dbReference type="ARBA" id="ARBA00022840"/>
    </source>
</evidence>
<dbReference type="InterPro" id="IPR017871">
    <property type="entry name" value="ABC_transporter-like_CS"/>
</dbReference>
<dbReference type="InterPro" id="IPR003593">
    <property type="entry name" value="AAA+_ATPase"/>
</dbReference>
<evidence type="ECO:0000259" key="5">
    <source>
        <dbReference type="PROSITE" id="PS50893"/>
    </source>
</evidence>
<feature type="domain" description="ABC transporter" evidence="5">
    <location>
        <begin position="5"/>
        <end position="253"/>
    </location>
</feature>
<dbReference type="Pfam" id="PF00005">
    <property type="entry name" value="ABC_tran"/>
    <property type="match status" value="2"/>
</dbReference>
<evidence type="ECO:0000313" key="7">
    <source>
        <dbReference type="Proteomes" id="UP001623384"/>
    </source>
</evidence>
<feature type="region of interest" description="Disordered" evidence="4">
    <location>
        <begin position="343"/>
        <end position="370"/>
    </location>
</feature>
<dbReference type="RefSeq" id="WP_406636461.1">
    <property type="nucleotide sequence ID" value="NZ_CP148033.1"/>
</dbReference>
<evidence type="ECO:0000256" key="3">
    <source>
        <dbReference type="SAM" id="Coils"/>
    </source>
</evidence>
<sequence>MTEHLTLSGVSHGYGDRLLLDRINLAITPGEHVAVVGENGAGKSTLLRLLAGLETPDEGTAGIHGRVGYLAQAHGLPESFTVGSAIDASLAALRAIEAELDRLEAGLADADDDELETYGRLQTEYQLREGYAAESRVEAALDRLGLGGLDRGRLLGSLSGGEQERVALACVLADPADILLLDEPTNHLDARGTAWLEDRLAAHRGTVVVVSHDRVLLRKVASTIIEVDAERRAVTRYGNGYDGYLREKAAERARWVQQYHTWIDAMESEKRQAETVAGTMGYGRKRDGDKMGFDFKAGTWQKAASSQVRNAQERLRRLEASPVDRPPVPLRLNASLAVDPGAAASGMDPFGMPEPGAPERSAAEPGGTRPRVPVLAVRGVSMPGRLETTDFQAGAGEKILITGPNGAGKSTLLSILAGTLEPAAGSVTRPERVGYLQQELELPQRPSLRLLPAFAAGLGGNIDEHAEALLRLGLFRTSEFHVPVGSLSAGQQRRLALARLLLGGYSTLIVDEPTNHLAPVLVEQLEAALAGFAGTLVVVSHDRALREWFAACTRRSRGVAGGAEGTLAGNTAVGRWTRYSMDKGVLAPV</sequence>
<dbReference type="InterPro" id="IPR003439">
    <property type="entry name" value="ABC_transporter-like_ATP-bd"/>
</dbReference>